<feature type="region of interest" description="Disordered" evidence="5">
    <location>
        <begin position="1"/>
        <end position="20"/>
    </location>
</feature>
<dbReference type="PANTHER" id="PTHR30329:SF21">
    <property type="entry name" value="LIPOPROTEIN YIAD-RELATED"/>
    <property type="match status" value="1"/>
</dbReference>
<evidence type="ECO:0000313" key="8">
    <source>
        <dbReference type="Proteomes" id="UP001612741"/>
    </source>
</evidence>
<keyword evidence="8" id="KW-1185">Reference proteome</keyword>
<dbReference type="PANTHER" id="PTHR30329">
    <property type="entry name" value="STATOR ELEMENT OF FLAGELLAR MOTOR COMPLEX"/>
    <property type="match status" value="1"/>
</dbReference>
<dbReference type="EMBL" id="JBITGY010000013">
    <property type="protein sequence ID" value="MFI6504036.1"/>
    <property type="molecule type" value="Genomic_DNA"/>
</dbReference>
<dbReference type="SUPFAM" id="SSF103088">
    <property type="entry name" value="OmpA-like"/>
    <property type="match status" value="1"/>
</dbReference>
<evidence type="ECO:0000256" key="2">
    <source>
        <dbReference type="ARBA" id="ARBA00023136"/>
    </source>
</evidence>
<proteinExistence type="predicted"/>
<evidence type="ECO:0000256" key="1">
    <source>
        <dbReference type="ARBA" id="ARBA00004442"/>
    </source>
</evidence>
<protein>
    <submittedName>
        <fullName evidence="7">OmpA family protein</fullName>
    </submittedName>
</protein>
<dbReference type="PRINTS" id="PR01021">
    <property type="entry name" value="OMPADOMAIN"/>
</dbReference>
<feature type="domain" description="OmpA-like" evidence="6">
    <location>
        <begin position="177"/>
        <end position="299"/>
    </location>
</feature>
<comment type="subcellular location">
    <subcellularLocation>
        <location evidence="1">Cell outer membrane</location>
    </subcellularLocation>
</comment>
<dbReference type="PROSITE" id="PS51123">
    <property type="entry name" value="OMPA_2"/>
    <property type="match status" value="1"/>
</dbReference>
<feature type="compositionally biased region" description="Polar residues" evidence="5">
    <location>
        <begin position="1"/>
        <end position="14"/>
    </location>
</feature>
<dbReference type="Proteomes" id="UP001612741">
    <property type="component" value="Unassembled WGS sequence"/>
</dbReference>
<reference evidence="7 8" key="1">
    <citation type="submission" date="2024-10" db="EMBL/GenBank/DDBJ databases">
        <title>The Natural Products Discovery Center: Release of the First 8490 Sequenced Strains for Exploring Actinobacteria Biosynthetic Diversity.</title>
        <authorList>
            <person name="Kalkreuter E."/>
            <person name="Kautsar S.A."/>
            <person name="Yang D."/>
            <person name="Bader C.D."/>
            <person name="Teijaro C.N."/>
            <person name="Fluegel L."/>
            <person name="Davis C.M."/>
            <person name="Simpson J.R."/>
            <person name="Lauterbach L."/>
            <person name="Steele A.D."/>
            <person name="Gui C."/>
            <person name="Meng S."/>
            <person name="Li G."/>
            <person name="Viehrig K."/>
            <person name="Ye F."/>
            <person name="Su P."/>
            <person name="Kiefer A.F."/>
            <person name="Nichols A."/>
            <person name="Cepeda A.J."/>
            <person name="Yan W."/>
            <person name="Fan B."/>
            <person name="Jiang Y."/>
            <person name="Adhikari A."/>
            <person name="Zheng C.-J."/>
            <person name="Schuster L."/>
            <person name="Cowan T.M."/>
            <person name="Smanski M.J."/>
            <person name="Chevrette M.G."/>
            <person name="De Carvalho L.P.S."/>
            <person name="Shen B."/>
        </authorList>
    </citation>
    <scope>NUCLEOTIDE SEQUENCE [LARGE SCALE GENOMIC DNA]</scope>
    <source>
        <strain evidence="7 8">NPDC050545</strain>
    </source>
</reference>
<keyword evidence="3" id="KW-0998">Cell outer membrane</keyword>
<dbReference type="InterPro" id="IPR036737">
    <property type="entry name" value="OmpA-like_sf"/>
</dbReference>
<evidence type="ECO:0000256" key="5">
    <source>
        <dbReference type="SAM" id="MobiDB-lite"/>
    </source>
</evidence>
<dbReference type="CDD" id="cd07185">
    <property type="entry name" value="OmpA_C-like"/>
    <property type="match status" value="1"/>
</dbReference>
<evidence type="ECO:0000256" key="4">
    <source>
        <dbReference type="PROSITE-ProRule" id="PRU00473"/>
    </source>
</evidence>
<dbReference type="InterPro" id="IPR006665">
    <property type="entry name" value="OmpA-like"/>
</dbReference>
<organism evidence="7 8">
    <name type="scientific">Nonomuraea typhae</name>
    <dbReference type="NCBI Taxonomy" id="2603600"/>
    <lineage>
        <taxon>Bacteria</taxon>
        <taxon>Bacillati</taxon>
        <taxon>Actinomycetota</taxon>
        <taxon>Actinomycetes</taxon>
        <taxon>Streptosporangiales</taxon>
        <taxon>Streptosporangiaceae</taxon>
        <taxon>Nonomuraea</taxon>
    </lineage>
</organism>
<accession>A0ABW7Z785</accession>
<evidence type="ECO:0000259" key="6">
    <source>
        <dbReference type="PROSITE" id="PS51123"/>
    </source>
</evidence>
<evidence type="ECO:0000313" key="7">
    <source>
        <dbReference type="EMBL" id="MFI6504036.1"/>
    </source>
</evidence>
<gene>
    <name evidence="7" type="ORF">ACIBG2_42090</name>
</gene>
<keyword evidence="2 4" id="KW-0472">Membrane</keyword>
<dbReference type="InterPro" id="IPR006664">
    <property type="entry name" value="OMP_bac"/>
</dbReference>
<dbReference type="RefSeq" id="WP_397089795.1">
    <property type="nucleotide sequence ID" value="NZ_JBITGY010000013.1"/>
</dbReference>
<name>A0ABW7Z785_9ACTN</name>
<dbReference type="Pfam" id="PF00691">
    <property type="entry name" value="OmpA"/>
    <property type="match status" value="1"/>
</dbReference>
<dbReference type="Gene3D" id="3.30.1330.60">
    <property type="entry name" value="OmpA-like domain"/>
    <property type="match status" value="1"/>
</dbReference>
<evidence type="ECO:0000256" key="3">
    <source>
        <dbReference type="ARBA" id="ARBA00023237"/>
    </source>
</evidence>
<sequence length="447" mass="46280">MPTDSSSPAASQGTGIVAGPLSSGLPIEARDIRLVRTGDKEIALQFEWFNGTKESYAPSSTAVSKVQRGLGLLDLPRGTHYGVIGSLDTADGRLSDSSDTAVEPGRSTLVTAVFAAPPKETGAMLVVIDGVHPVEVPVQPQGSEALTDDPVLHVTGSVDRKVSPMVCKSASGDGRKPAPEEYLLPSDVLFAFGSATLTPAANAAIEDLSKQVTATGGVVTVEGHTDSIGDDPANKALSRRRADAVLTKVRGLLGEDFTFRAAGYGEAKPIARNTKPDGSDDPEGRAQNRRVELKIQTAGAAAPKLEARPVATEASAAGLRAEAESVRRVAGYLLAKVKVSNPTSGPVAFELSTSFTKDEVSPGELSLADTAGQARAELCQVAEPTYHEFAGNVHNSFAPYLDGLGKLPAGVTTTVWGVFKAPPAKVTGVDVEVGGFGEPYPATITAE</sequence>
<comment type="caution">
    <text evidence="7">The sequence shown here is derived from an EMBL/GenBank/DDBJ whole genome shotgun (WGS) entry which is preliminary data.</text>
</comment>
<dbReference type="InterPro" id="IPR050330">
    <property type="entry name" value="Bact_OuterMem_StrucFunc"/>
</dbReference>